<dbReference type="Gene3D" id="1.10.10.60">
    <property type="entry name" value="Homeodomain-like"/>
    <property type="match status" value="1"/>
</dbReference>
<dbReference type="PROSITE" id="PS50977">
    <property type="entry name" value="HTH_TETR_2"/>
    <property type="match status" value="1"/>
</dbReference>
<dbReference type="GO" id="GO:0000976">
    <property type="term" value="F:transcription cis-regulatory region binding"/>
    <property type="evidence" value="ECO:0007669"/>
    <property type="project" value="TreeGrafter"/>
</dbReference>
<dbReference type="PRINTS" id="PR00455">
    <property type="entry name" value="HTHTETR"/>
</dbReference>
<dbReference type="InterPro" id="IPR001647">
    <property type="entry name" value="HTH_TetR"/>
</dbReference>
<dbReference type="OrthoDB" id="9780939at2"/>
<keyword evidence="1 2" id="KW-0238">DNA-binding</keyword>
<name>A0A0R1LNS4_9LACO</name>
<dbReference type="RefSeq" id="WP_054700192.1">
    <property type="nucleotide sequence ID" value="NZ_AZEE01000029.1"/>
</dbReference>
<dbReference type="EMBL" id="AZEE01000029">
    <property type="protein sequence ID" value="KRK97509.1"/>
    <property type="molecule type" value="Genomic_DNA"/>
</dbReference>
<dbReference type="InterPro" id="IPR050109">
    <property type="entry name" value="HTH-type_TetR-like_transc_reg"/>
</dbReference>
<dbReference type="GO" id="GO:0003700">
    <property type="term" value="F:DNA-binding transcription factor activity"/>
    <property type="evidence" value="ECO:0007669"/>
    <property type="project" value="TreeGrafter"/>
</dbReference>
<dbReference type="InterPro" id="IPR009057">
    <property type="entry name" value="Homeodomain-like_sf"/>
</dbReference>
<evidence type="ECO:0000256" key="2">
    <source>
        <dbReference type="PROSITE-ProRule" id="PRU00335"/>
    </source>
</evidence>
<dbReference type="STRING" id="1423776.FD04_GL001538"/>
<dbReference type="PANTHER" id="PTHR30055:SF226">
    <property type="entry name" value="HTH-TYPE TRANSCRIPTIONAL REGULATOR PKSA"/>
    <property type="match status" value="1"/>
</dbReference>
<protein>
    <submittedName>
        <fullName evidence="4">Putative transcription regulator (Putative)</fullName>
    </submittedName>
</protein>
<feature type="DNA-binding region" description="H-T-H motif" evidence="2">
    <location>
        <begin position="35"/>
        <end position="54"/>
    </location>
</feature>
<organism evidence="4 5">
    <name type="scientific">Secundilactobacillus odoratitofui DSM 19909 = JCM 15043</name>
    <dbReference type="NCBI Taxonomy" id="1423776"/>
    <lineage>
        <taxon>Bacteria</taxon>
        <taxon>Bacillati</taxon>
        <taxon>Bacillota</taxon>
        <taxon>Bacilli</taxon>
        <taxon>Lactobacillales</taxon>
        <taxon>Lactobacillaceae</taxon>
        <taxon>Secundilactobacillus</taxon>
    </lineage>
</organism>
<evidence type="ECO:0000256" key="1">
    <source>
        <dbReference type="ARBA" id="ARBA00023125"/>
    </source>
</evidence>
<dbReference type="Proteomes" id="UP000051160">
    <property type="component" value="Unassembled WGS sequence"/>
</dbReference>
<feature type="domain" description="HTH tetR-type" evidence="3">
    <location>
        <begin position="12"/>
        <end position="72"/>
    </location>
</feature>
<sequence length="214" mass="24728">MLSVRPDVPKDPAKVSRIMQSATHIFALEGYQQAKTADIAKAADVSKGIVFRYFGDKGHLFLATVQYVIERLTDVADFKVWQDAQDLSDMISRALRYKISLQLEYPDEFRLSIRSFSEMSVLPDDVQTEMAQYWQNQTTMSVDLLEKPVLDRMPIRDDVDQDDLQRLLNAVTNQVFADSQKFMAEHPEAGIEDFEPFIQQIRSEYRILEHGFLK</sequence>
<evidence type="ECO:0000313" key="4">
    <source>
        <dbReference type="EMBL" id="KRK97509.1"/>
    </source>
</evidence>
<proteinExistence type="predicted"/>
<gene>
    <name evidence="4" type="ORF">FD04_GL001538</name>
</gene>
<evidence type="ECO:0000313" key="5">
    <source>
        <dbReference type="Proteomes" id="UP000051160"/>
    </source>
</evidence>
<evidence type="ECO:0000259" key="3">
    <source>
        <dbReference type="PROSITE" id="PS50977"/>
    </source>
</evidence>
<dbReference type="AlphaFoldDB" id="A0A0R1LNS4"/>
<dbReference type="PATRIC" id="fig|1423776.4.peg.1556"/>
<keyword evidence="5" id="KW-1185">Reference proteome</keyword>
<comment type="caution">
    <text evidence="4">The sequence shown here is derived from an EMBL/GenBank/DDBJ whole genome shotgun (WGS) entry which is preliminary data.</text>
</comment>
<accession>A0A0R1LNS4</accession>
<dbReference type="PANTHER" id="PTHR30055">
    <property type="entry name" value="HTH-TYPE TRANSCRIPTIONAL REGULATOR RUTR"/>
    <property type="match status" value="1"/>
</dbReference>
<dbReference type="Gene3D" id="1.10.357.10">
    <property type="entry name" value="Tetracycline Repressor, domain 2"/>
    <property type="match status" value="1"/>
</dbReference>
<dbReference type="Pfam" id="PF00440">
    <property type="entry name" value="TetR_N"/>
    <property type="match status" value="1"/>
</dbReference>
<dbReference type="InterPro" id="IPR036271">
    <property type="entry name" value="Tet_transcr_reg_TetR-rel_C_sf"/>
</dbReference>
<reference evidence="4 5" key="1">
    <citation type="journal article" date="2015" name="Genome Announc.">
        <title>Expanding the biotechnology potential of lactobacilli through comparative genomics of 213 strains and associated genera.</title>
        <authorList>
            <person name="Sun Z."/>
            <person name="Harris H.M."/>
            <person name="McCann A."/>
            <person name="Guo C."/>
            <person name="Argimon S."/>
            <person name="Zhang W."/>
            <person name="Yang X."/>
            <person name="Jeffery I.B."/>
            <person name="Cooney J.C."/>
            <person name="Kagawa T.F."/>
            <person name="Liu W."/>
            <person name="Song Y."/>
            <person name="Salvetti E."/>
            <person name="Wrobel A."/>
            <person name="Rasinkangas P."/>
            <person name="Parkhill J."/>
            <person name="Rea M.C."/>
            <person name="O'Sullivan O."/>
            <person name="Ritari J."/>
            <person name="Douillard F.P."/>
            <person name="Paul Ross R."/>
            <person name="Yang R."/>
            <person name="Briner A.E."/>
            <person name="Felis G.E."/>
            <person name="de Vos W.M."/>
            <person name="Barrangou R."/>
            <person name="Klaenhammer T.R."/>
            <person name="Caufield P.W."/>
            <person name="Cui Y."/>
            <person name="Zhang H."/>
            <person name="O'Toole P.W."/>
        </authorList>
    </citation>
    <scope>NUCLEOTIDE SEQUENCE [LARGE SCALE GENOMIC DNA]</scope>
    <source>
        <strain evidence="4 5">DSM 19909</strain>
    </source>
</reference>
<dbReference type="SUPFAM" id="SSF46689">
    <property type="entry name" value="Homeodomain-like"/>
    <property type="match status" value="1"/>
</dbReference>
<dbReference type="SUPFAM" id="SSF48498">
    <property type="entry name" value="Tetracyclin repressor-like, C-terminal domain"/>
    <property type="match status" value="1"/>
</dbReference>